<dbReference type="Proteomes" id="UP000736787">
    <property type="component" value="Unassembled WGS sequence"/>
</dbReference>
<dbReference type="AlphaFoldDB" id="A0A8T1E0T6"/>
<proteinExistence type="predicted"/>
<comment type="caution">
    <text evidence="2">The sequence shown here is derived from an EMBL/GenBank/DDBJ whole genome shotgun (WGS) entry which is preliminary data.</text>
</comment>
<protein>
    <submittedName>
        <fullName evidence="2">Uncharacterized protein</fullName>
    </submittedName>
</protein>
<evidence type="ECO:0000313" key="2">
    <source>
        <dbReference type="EMBL" id="KAG2945693.1"/>
    </source>
</evidence>
<feature type="compositionally biased region" description="Acidic residues" evidence="1">
    <location>
        <begin position="1"/>
        <end position="10"/>
    </location>
</feature>
<organism evidence="2 3">
    <name type="scientific">Phytophthora cactorum</name>
    <dbReference type="NCBI Taxonomy" id="29920"/>
    <lineage>
        <taxon>Eukaryota</taxon>
        <taxon>Sar</taxon>
        <taxon>Stramenopiles</taxon>
        <taxon>Oomycota</taxon>
        <taxon>Peronosporomycetes</taxon>
        <taxon>Peronosporales</taxon>
        <taxon>Peronosporaceae</taxon>
        <taxon>Phytophthora</taxon>
    </lineage>
</organism>
<evidence type="ECO:0000313" key="3">
    <source>
        <dbReference type="Proteomes" id="UP000736787"/>
    </source>
</evidence>
<gene>
    <name evidence="2" type="ORF">PC117_g8255</name>
</gene>
<sequence length="40" mass="4162">MTPGLNEEDAAGSALMELRGDVSRWESGQKGGKQGAWPSG</sequence>
<dbReference type="EMBL" id="RCMK01000176">
    <property type="protein sequence ID" value="KAG2945693.1"/>
    <property type="molecule type" value="Genomic_DNA"/>
</dbReference>
<feature type="region of interest" description="Disordered" evidence="1">
    <location>
        <begin position="1"/>
        <end position="40"/>
    </location>
</feature>
<accession>A0A8T1E0T6</accession>
<evidence type="ECO:0000256" key="1">
    <source>
        <dbReference type="SAM" id="MobiDB-lite"/>
    </source>
</evidence>
<name>A0A8T1E0T6_9STRA</name>
<reference evidence="2" key="1">
    <citation type="submission" date="2018-10" db="EMBL/GenBank/DDBJ databases">
        <title>Effector identification in a new, highly contiguous assembly of the strawberry crown rot pathogen Phytophthora cactorum.</title>
        <authorList>
            <person name="Armitage A.D."/>
            <person name="Nellist C.F."/>
            <person name="Bates H."/>
            <person name="Vickerstaff R.J."/>
            <person name="Harrison R.J."/>
        </authorList>
    </citation>
    <scope>NUCLEOTIDE SEQUENCE</scope>
    <source>
        <strain evidence="2">4040</strain>
    </source>
</reference>